<sequence length="425" mass="45801">MIRRIAVATAVALALVGPSAAAASEPQATTQPDRIVLNPTAHPATSQSITWRTSTGAAGGQVQYRVAGATAATQIAAQERTRPWMIGVEPAAHHSARLTGLTPGTTYEYRVGNGAGWSSWSRFTTPGASDEPWDLLAFGDVQNGIDTVWPQVAGAAYGAHPDAEVSVFGGDQINNADESQEWTDFFDGLGEQARSHQVVTTPGNHEYSGDVLIQQYRAHFAYPSNGPAVRGEDVWYTDYKNVRIVSLNGNAPLGGLDQALWLDRILSDNPQRWTIVTFHYPMFSFTPGRDNIATRAMWLPVLERHGVDLVLQGHDHGYARGHLVENETAAGVVGPTYVVSVAGSKYYEMAPADDNNWTRNGARRAVALEQASTYQAIRVSEDALVYRSVVAATGDDPTGGVRPGDEVDAFTITKTADGQPLLRED</sequence>
<evidence type="ECO:0000256" key="2">
    <source>
        <dbReference type="SAM" id="SignalP"/>
    </source>
</evidence>
<dbReference type="InterPro" id="IPR008963">
    <property type="entry name" value="Purple_acid_Pase-like_N"/>
</dbReference>
<dbReference type="GO" id="GO:0046872">
    <property type="term" value="F:metal ion binding"/>
    <property type="evidence" value="ECO:0007669"/>
    <property type="project" value="InterPro"/>
</dbReference>
<evidence type="ECO:0000256" key="1">
    <source>
        <dbReference type="ARBA" id="ARBA00022729"/>
    </source>
</evidence>
<dbReference type="Pfam" id="PF00149">
    <property type="entry name" value="Metallophos"/>
    <property type="match status" value="1"/>
</dbReference>
<evidence type="ECO:0000259" key="3">
    <source>
        <dbReference type="PROSITE" id="PS50853"/>
    </source>
</evidence>
<evidence type="ECO:0000313" key="4">
    <source>
        <dbReference type="EMBL" id="PJJ56000.1"/>
    </source>
</evidence>
<feature type="domain" description="Fibronectin type-III" evidence="3">
    <location>
        <begin position="31"/>
        <end position="128"/>
    </location>
</feature>
<protein>
    <submittedName>
        <fullName evidence="4">Calcineurin-like phosphoesterase family protein</fullName>
    </submittedName>
</protein>
<feature type="signal peptide" evidence="2">
    <location>
        <begin position="1"/>
        <end position="23"/>
    </location>
</feature>
<feature type="chain" id="PRO_5015034470" evidence="2">
    <location>
        <begin position="24"/>
        <end position="425"/>
    </location>
</feature>
<dbReference type="GO" id="GO:0003993">
    <property type="term" value="F:acid phosphatase activity"/>
    <property type="evidence" value="ECO:0007669"/>
    <property type="project" value="InterPro"/>
</dbReference>
<accession>A0A0B2BV75</accession>
<proteinExistence type="predicted"/>
<dbReference type="PANTHER" id="PTHR22953">
    <property type="entry name" value="ACID PHOSPHATASE RELATED"/>
    <property type="match status" value="1"/>
</dbReference>
<name>A0A0B2BV75_9ACTN</name>
<reference evidence="4 5" key="1">
    <citation type="submission" date="2017-11" db="EMBL/GenBank/DDBJ databases">
        <title>Genomic Encyclopedia of Archaeal and Bacterial Type Strains, Phase II (KMG-II): From Individual Species to Whole Genera.</title>
        <authorList>
            <person name="Goeker M."/>
        </authorList>
    </citation>
    <scope>NUCLEOTIDE SEQUENCE [LARGE SCALE GENOMIC DNA]</scope>
    <source>
        <strain evidence="4 5">DSM 27763</strain>
    </source>
</reference>
<gene>
    <name evidence="4" type="ORF">CLV56_0204</name>
</gene>
<dbReference type="InterPro" id="IPR003961">
    <property type="entry name" value="FN3_dom"/>
</dbReference>
<dbReference type="EMBL" id="PGEZ01000001">
    <property type="protein sequence ID" value="PJJ56000.1"/>
    <property type="molecule type" value="Genomic_DNA"/>
</dbReference>
<dbReference type="Gene3D" id="3.60.21.10">
    <property type="match status" value="1"/>
</dbReference>
<dbReference type="AlphaFoldDB" id="A0A0B2BV75"/>
<dbReference type="InterPro" id="IPR039331">
    <property type="entry name" value="PAPs-like"/>
</dbReference>
<dbReference type="PROSITE" id="PS50853">
    <property type="entry name" value="FN3"/>
    <property type="match status" value="1"/>
</dbReference>
<keyword evidence="1 2" id="KW-0732">Signal</keyword>
<dbReference type="Proteomes" id="UP000230842">
    <property type="component" value="Unassembled WGS sequence"/>
</dbReference>
<comment type="caution">
    <text evidence="4">The sequence shown here is derived from an EMBL/GenBank/DDBJ whole genome shotgun (WGS) entry which is preliminary data.</text>
</comment>
<dbReference type="Gene3D" id="2.60.40.380">
    <property type="entry name" value="Purple acid phosphatase-like, N-terminal"/>
    <property type="match status" value="1"/>
</dbReference>
<dbReference type="SUPFAM" id="SSF49363">
    <property type="entry name" value="Purple acid phosphatase, N-terminal domain"/>
    <property type="match status" value="1"/>
</dbReference>
<dbReference type="RefSeq" id="WP_039340211.1">
    <property type="nucleotide sequence ID" value="NZ_PGEZ01000001.1"/>
</dbReference>
<dbReference type="InterPro" id="IPR029052">
    <property type="entry name" value="Metallo-depent_PP-like"/>
</dbReference>
<dbReference type="CDD" id="cd00063">
    <property type="entry name" value="FN3"/>
    <property type="match status" value="1"/>
</dbReference>
<dbReference type="InterPro" id="IPR015914">
    <property type="entry name" value="PAPs_N"/>
</dbReference>
<organism evidence="4 5">
    <name type="scientific">Mumia flava</name>
    <dbReference type="NCBI Taxonomy" id="1348852"/>
    <lineage>
        <taxon>Bacteria</taxon>
        <taxon>Bacillati</taxon>
        <taxon>Actinomycetota</taxon>
        <taxon>Actinomycetes</taxon>
        <taxon>Propionibacteriales</taxon>
        <taxon>Nocardioidaceae</taxon>
        <taxon>Mumia</taxon>
    </lineage>
</organism>
<evidence type="ECO:0000313" key="5">
    <source>
        <dbReference type="Proteomes" id="UP000230842"/>
    </source>
</evidence>
<dbReference type="OrthoDB" id="9804511at2"/>
<dbReference type="PANTHER" id="PTHR22953:SF153">
    <property type="entry name" value="PURPLE ACID PHOSPHATASE"/>
    <property type="match status" value="1"/>
</dbReference>
<dbReference type="SUPFAM" id="SSF56300">
    <property type="entry name" value="Metallo-dependent phosphatases"/>
    <property type="match status" value="1"/>
</dbReference>
<dbReference type="Pfam" id="PF16656">
    <property type="entry name" value="Pur_ac_phosph_N"/>
    <property type="match status" value="1"/>
</dbReference>
<keyword evidence="5" id="KW-1185">Reference proteome</keyword>
<dbReference type="InterPro" id="IPR004843">
    <property type="entry name" value="Calcineurin-like_PHP"/>
</dbReference>